<dbReference type="InterPro" id="IPR018450">
    <property type="entry name" value="Romo1/Mgr2"/>
</dbReference>
<dbReference type="GO" id="GO:0030150">
    <property type="term" value="P:protein import into mitochondrial matrix"/>
    <property type="evidence" value="ECO:0007669"/>
    <property type="project" value="TreeGrafter"/>
</dbReference>
<dbReference type="OrthoDB" id="5409308at2759"/>
<evidence type="ECO:0000256" key="6">
    <source>
        <dbReference type="SAM" id="Phobius"/>
    </source>
</evidence>
<comment type="subcellular location">
    <subcellularLocation>
        <location evidence="1">Membrane</location>
    </subcellularLocation>
</comment>
<dbReference type="STRING" id="215250.A0A316YTB8"/>
<evidence type="ECO:0000256" key="3">
    <source>
        <dbReference type="ARBA" id="ARBA00022692"/>
    </source>
</evidence>
<evidence type="ECO:0000256" key="1">
    <source>
        <dbReference type="ARBA" id="ARBA00004370"/>
    </source>
</evidence>
<dbReference type="PANTHER" id="PTHR28525">
    <property type="entry name" value="REACTIVE OXYGEN SPECIES MODULATOR 1"/>
    <property type="match status" value="1"/>
</dbReference>
<dbReference type="EMBL" id="KZ819635">
    <property type="protein sequence ID" value="PWN92286.1"/>
    <property type="molecule type" value="Genomic_DNA"/>
</dbReference>
<dbReference type="GO" id="GO:0045039">
    <property type="term" value="P:protein insertion into mitochondrial inner membrane"/>
    <property type="evidence" value="ECO:0007669"/>
    <property type="project" value="TreeGrafter"/>
</dbReference>
<dbReference type="Proteomes" id="UP000245768">
    <property type="component" value="Unassembled WGS sequence"/>
</dbReference>
<sequence length="104" mass="11057">MMMGAAMGTGVGLAIGFIGGSLQVLRGGAGPDGPLRLLGKYMATSGATFGFFMSIGTVIRTESDLTREQEEQVRRIARLPGGLRILNEVDARRAARAEQSWNSK</sequence>
<keyword evidence="5 6" id="KW-0472">Membrane</keyword>
<evidence type="ECO:0000256" key="4">
    <source>
        <dbReference type="ARBA" id="ARBA00022989"/>
    </source>
</evidence>
<evidence type="ECO:0000256" key="5">
    <source>
        <dbReference type="ARBA" id="ARBA00023136"/>
    </source>
</evidence>
<dbReference type="GO" id="GO:0005744">
    <property type="term" value="C:TIM23 mitochondrial import inner membrane translocase complex"/>
    <property type="evidence" value="ECO:0007669"/>
    <property type="project" value="TreeGrafter"/>
</dbReference>
<dbReference type="InParanoid" id="A0A316YTB8"/>
<dbReference type="GeneID" id="37047673"/>
<name>A0A316YTB8_9BASI</name>
<keyword evidence="3 6" id="KW-0812">Transmembrane</keyword>
<dbReference type="AlphaFoldDB" id="A0A316YTB8"/>
<protein>
    <recommendedName>
        <fullName evidence="9">Mitochondrial genome maintenance protein Mgr2</fullName>
    </recommendedName>
</protein>
<evidence type="ECO:0000313" key="8">
    <source>
        <dbReference type="Proteomes" id="UP000245768"/>
    </source>
</evidence>
<keyword evidence="8" id="KW-1185">Reference proteome</keyword>
<evidence type="ECO:0000256" key="2">
    <source>
        <dbReference type="ARBA" id="ARBA00007839"/>
    </source>
</evidence>
<comment type="similarity">
    <text evidence="2">Belongs to the MGR2 family.</text>
</comment>
<gene>
    <name evidence="7" type="ORF">FA10DRAFT_88998</name>
</gene>
<keyword evidence="4 6" id="KW-1133">Transmembrane helix</keyword>
<dbReference type="PANTHER" id="PTHR28525:SF1">
    <property type="entry name" value="REACTIVE OXYGEN SPECIES MODULATOR 1"/>
    <property type="match status" value="1"/>
</dbReference>
<accession>A0A316YTB8</accession>
<evidence type="ECO:0000313" key="7">
    <source>
        <dbReference type="EMBL" id="PWN92286.1"/>
    </source>
</evidence>
<dbReference type="RefSeq" id="XP_025379484.1">
    <property type="nucleotide sequence ID" value="XM_025525757.1"/>
</dbReference>
<reference evidence="7" key="1">
    <citation type="journal article" date="2018" name="Mol. Biol. Evol.">
        <title>Broad Genomic Sampling Reveals a Smut Pathogenic Ancestry of the Fungal Clade Ustilaginomycotina.</title>
        <authorList>
            <person name="Kijpornyongpan T."/>
            <person name="Mondo S.J."/>
            <person name="Barry K."/>
            <person name="Sandor L."/>
            <person name="Lee J."/>
            <person name="Lipzen A."/>
            <person name="Pangilinan J."/>
            <person name="LaButti K."/>
            <person name="Hainaut M."/>
            <person name="Henrissat B."/>
            <person name="Grigoriev I.V."/>
            <person name="Spatafora J.W."/>
            <person name="Aime M.C."/>
        </authorList>
    </citation>
    <scope>NUCLEOTIDE SEQUENCE [LARGE SCALE GENOMIC DNA]</scope>
    <source>
        <strain evidence="7">MCA 4198</strain>
    </source>
</reference>
<dbReference type="Pfam" id="PF10247">
    <property type="entry name" value="Romo1"/>
    <property type="match status" value="1"/>
</dbReference>
<evidence type="ECO:0008006" key="9">
    <source>
        <dbReference type="Google" id="ProtNLM"/>
    </source>
</evidence>
<dbReference type="SMART" id="SM01378">
    <property type="entry name" value="Romo1"/>
    <property type="match status" value="1"/>
</dbReference>
<proteinExistence type="inferred from homology"/>
<feature type="transmembrane region" description="Helical" evidence="6">
    <location>
        <begin position="37"/>
        <end position="59"/>
    </location>
</feature>
<dbReference type="FunCoup" id="A0A316YTB8">
    <property type="interactions" value="84"/>
</dbReference>
<organism evidence="7 8">
    <name type="scientific">Acaromyces ingoldii</name>
    <dbReference type="NCBI Taxonomy" id="215250"/>
    <lineage>
        <taxon>Eukaryota</taxon>
        <taxon>Fungi</taxon>
        <taxon>Dikarya</taxon>
        <taxon>Basidiomycota</taxon>
        <taxon>Ustilaginomycotina</taxon>
        <taxon>Exobasidiomycetes</taxon>
        <taxon>Exobasidiales</taxon>
        <taxon>Cryptobasidiaceae</taxon>
        <taxon>Acaromyces</taxon>
    </lineage>
</organism>